<evidence type="ECO:0000256" key="9">
    <source>
        <dbReference type="ARBA" id="ARBA00023002"/>
    </source>
</evidence>
<dbReference type="PANTHER" id="PTHR24292">
    <property type="entry name" value="CYTOCHROME P450"/>
    <property type="match status" value="1"/>
</dbReference>
<feature type="transmembrane region" description="Helical" evidence="15">
    <location>
        <begin position="65"/>
        <end position="81"/>
    </location>
</feature>
<keyword evidence="6 13" id="KW-0479">Metal-binding</keyword>
<evidence type="ECO:0000256" key="5">
    <source>
        <dbReference type="ARBA" id="ARBA00022617"/>
    </source>
</evidence>
<dbReference type="Pfam" id="PF00067">
    <property type="entry name" value="p450"/>
    <property type="match status" value="1"/>
</dbReference>
<dbReference type="InterPro" id="IPR017972">
    <property type="entry name" value="Cyt_P450_CS"/>
</dbReference>
<evidence type="ECO:0000256" key="11">
    <source>
        <dbReference type="ARBA" id="ARBA00023033"/>
    </source>
</evidence>
<dbReference type="InterPro" id="IPR050476">
    <property type="entry name" value="Insect_CytP450_Detox"/>
</dbReference>
<dbReference type="InterPro" id="IPR036396">
    <property type="entry name" value="Cyt_P450_sf"/>
</dbReference>
<keyword evidence="12 15" id="KW-0472">Membrane</keyword>
<comment type="subcellular location">
    <subcellularLocation>
        <location evidence="3">Endoplasmic reticulum membrane</location>
        <topology evidence="3">Peripheral membrane protein</topology>
    </subcellularLocation>
    <subcellularLocation>
        <location evidence="2">Microsome membrane</location>
        <topology evidence="2">Peripheral membrane protein</topology>
    </subcellularLocation>
</comment>
<evidence type="ECO:0000256" key="4">
    <source>
        <dbReference type="ARBA" id="ARBA00010617"/>
    </source>
</evidence>
<reference evidence="16" key="1">
    <citation type="submission" date="2023-11" db="EMBL/GenBank/DDBJ databases">
        <title>Genome assemblies of two species of porcelain crab, Petrolisthes cinctipes and Petrolisthes manimaculis (Anomura: Porcellanidae).</title>
        <authorList>
            <person name="Angst P."/>
        </authorList>
    </citation>
    <scope>NUCLEOTIDE SEQUENCE</scope>
    <source>
        <strain evidence="16">PB745_02</strain>
        <tissue evidence="16">Gill</tissue>
    </source>
</reference>
<feature type="binding site" description="axial binding residue" evidence="13">
    <location>
        <position position="506"/>
    </location>
    <ligand>
        <name>heme</name>
        <dbReference type="ChEBI" id="CHEBI:30413"/>
    </ligand>
    <ligandPart>
        <name>Fe</name>
        <dbReference type="ChEBI" id="CHEBI:18248"/>
    </ligandPart>
</feature>
<evidence type="ECO:0000256" key="13">
    <source>
        <dbReference type="PIRSR" id="PIRSR602401-1"/>
    </source>
</evidence>
<dbReference type="Gene3D" id="1.10.630.10">
    <property type="entry name" value="Cytochrome P450"/>
    <property type="match status" value="1"/>
</dbReference>
<dbReference type="GO" id="GO:0004497">
    <property type="term" value="F:monooxygenase activity"/>
    <property type="evidence" value="ECO:0007669"/>
    <property type="project" value="UniProtKB-KW"/>
</dbReference>
<keyword evidence="5 13" id="KW-0349">Heme</keyword>
<evidence type="ECO:0008006" key="18">
    <source>
        <dbReference type="Google" id="ProtNLM"/>
    </source>
</evidence>
<evidence type="ECO:0000256" key="14">
    <source>
        <dbReference type="RuleBase" id="RU000461"/>
    </source>
</evidence>
<comment type="cofactor">
    <cofactor evidence="1 13">
        <name>heme</name>
        <dbReference type="ChEBI" id="CHEBI:30413"/>
    </cofactor>
</comment>
<keyword evidence="7" id="KW-0256">Endoplasmic reticulum</keyword>
<keyword evidence="15" id="KW-0812">Transmembrane</keyword>
<dbReference type="AlphaFoldDB" id="A0AAE1PQC6"/>
<dbReference type="EMBL" id="JAWZYT010001404">
    <property type="protein sequence ID" value="KAK4312538.1"/>
    <property type="molecule type" value="Genomic_DNA"/>
</dbReference>
<evidence type="ECO:0000256" key="2">
    <source>
        <dbReference type="ARBA" id="ARBA00004174"/>
    </source>
</evidence>
<proteinExistence type="inferred from homology"/>
<keyword evidence="8" id="KW-0492">Microsome</keyword>
<protein>
    <recommendedName>
        <fullName evidence="18">Cytochrome P450</fullName>
    </recommendedName>
</protein>
<dbReference type="SUPFAM" id="SSF48264">
    <property type="entry name" value="Cytochrome P450"/>
    <property type="match status" value="1"/>
</dbReference>
<dbReference type="GO" id="GO:0005506">
    <property type="term" value="F:iron ion binding"/>
    <property type="evidence" value="ECO:0007669"/>
    <property type="project" value="InterPro"/>
</dbReference>
<sequence>MSVAFPVSNGATGMIGLVTGEGVLIVLYRGCVEREGLYSSAELPGVAFIITRGEKNSKIKKMDPWVLLATLVVVLLSVWYIKSRYTHWSSMGVRTGFFLPFVGHSFGVLFCKDMWTPMEMGHKLCIEFGGFYGVYQFTKPQLLISEPDIMKLILIKDFDHFTDRPALTSDKDNITSHSIGNVTGEEWKILRAIMSPTFSSGKIKRMFSLVCQNADTLVTSCLHQASKNPALDMKDMFGRFTMDSIASCAFGIDCSSFVREKPEFVQMAEKVFGLSSFSGMLKLIIRMSLPRLARALGISRDGPEVDFFRNVVEETIRTREESGQCRGDFLDLMLETRHQNNTTTTGKGKAVLSNDVVLAQCITFLSAGFDTVSSTLYFVSHLLAQHPDQQHRLRQELEALVEEEGQLTYQGVMEAKFLQACINEALRLYPPAMTTVRTCTKPYQIPGTQIRLRVGDEVLYSTRAVQRDPRFWQHPDKFQPDRFLPHNNHLITPCSFLPFGMGPRNCIAMRFGLMEVKVALSKLLLKSELKLSPGHENIQMKNWSIIATPVSESRIDVTPI</sequence>
<gene>
    <name evidence="16" type="ORF">Pmani_016049</name>
</gene>
<evidence type="ECO:0000256" key="1">
    <source>
        <dbReference type="ARBA" id="ARBA00001971"/>
    </source>
</evidence>
<dbReference type="PRINTS" id="PR00463">
    <property type="entry name" value="EP450I"/>
</dbReference>
<dbReference type="GO" id="GO:0016705">
    <property type="term" value="F:oxidoreductase activity, acting on paired donors, with incorporation or reduction of molecular oxygen"/>
    <property type="evidence" value="ECO:0007669"/>
    <property type="project" value="InterPro"/>
</dbReference>
<dbReference type="GO" id="GO:0005789">
    <property type="term" value="C:endoplasmic reticulum membrane"/>
    <property type="evidence" value="ECO:0007669"/>
    <property type="project" value="UniProtKB-SubCell"/>
</dbReference>
<dbReference type="InterPro" id="IPR002401">
    <property type="entry name" value="Cyt_P450_E_grp-I"/>
</dbReference>
<evidence type="ECO:0000256" key="12">
    <source>
        <dbReference type="ARBA" id="ARBA00023136"/>
    </source>
</evidence>
<accession>A0AAE1PQC6</accession>
<dbReference type="FunFam" id="1.10.630.10:FF:000042">
    <property type="entry name" value="Cytochrome P450"/>
    <property type="match status" value="1"/>
</dbReference>
<keyword evidence="11 14" id="KW-0503">Monooxygenase</keyword>
<evidence type="ECO:0000256" key="10">
    <source>
        <dbReference type="ARBA" id="ARBA00023004"/>
    </source>
</evidence>
<evidence type="ECO:0000256" key="15">
    <source>
        <dbReference type="SAM" id="Phobius"/>
    </source>
</evidence>
<evidence type="ECO:0000256" key="6">
    <source>
        <dbReference type="ARBA" id="ARBA00022723"/>
    </source>
</evidence>
<evidence type="ECO:0000313" key="16">
    <source>
        <dbReference type="EMBL" id="KAK4312538.1"/>
    </source>
</evidence>
<dbReference type="InterPro" id="IPR001128">
    <property type="entry name" value="Cyt_P450"/>
</dbReference>
<comment type="similarity">
    <text evidence="4 14">Belongs to the cytochrome P450 family.</text>
</comment>
<evidence type="ECO:0000256" key="7">
    <source>
        <dbReference type="ARBA" id="ARBA00022824"/>
    </source>
</evidence>
<dbReference type="PROSITE" id="PS00086">
    <property type="entry name" value="CYTOCHROME_P450"/>
    <property type="match status" value="1"/>
</dbReference>
<dbReference type="CDD" id="cd11056">
    <property type="entry name" value="CYP6-like"/>
    <property type="match status" value="1"/>
</dbReference>
<comment type="caution">
    <text evidence="16">The sequence shown here is derived from an EMBL/GenBank/DDBJ whole genome shotgun (WGS) entry which is preliminary data.</text>
</comment>
<keyword evidence="9 14" id="KW-0560">Oxidoreductase</keyword>
<keyword evidence="15" id="KW-1133">Transmembrane helix</keyword>
<organism evidence="16 17">
    <name type="scientific">Petrolisthes manimaculis</name>
    <dbReference type="NCBI Taxonomy" id="1843537"/>
    <lineage>
        <taxon>Eukaryota</taxon>
        <taxon>Metazoa</taxon>
        <taxon>Ecdysozoa</taxon>
        <taxon>Arthropoda</taxon>
        <taxon>Crustacea</taxon>
        <taxon>Multicrustacea</taxon>
        <taxon>Malacostraca</taxon>
        <taxon>Eumalacostraca</taxon>
        <taxon>Eucarida</taxon>
        <taxon>Decapoda</taxon>
        <taxon>Pleocyemata</taxon>
        <taxon>Anomura</taxon>
        <taxon>Galatheoidea</taxon>
        <taxon>Porcellanidae</taxon>
        <taxon>Petrolisthes</taxon>
    </lineage>
</organism>
<keyword evidence="10 13" id="KW-0408">Iron</keyword>
<keyword evidence="17" id="KW-1185">Reference proteome</keyword>
<evidence type="ECO:0000256" key="3">
    <source>
        <dbReference type="ARBA" id="ARBA00004406"/>
    </source>
</evidence>
<dbReference type="PRINTS" id="PR00385">
    <property type="entry name" value="P450"/>
</dbReference>
<evidence type="ECO:0000256" key="8">
    <source>
        <dbReference type="ARBA" id="ARBA00022848"/>
    </source>
</evidence>
<name>A0AAE1PQC6_9EUCA</name>
<evidence type="ECO:0000313" key="17">
    <source>
        <dbReference type="Proteomes" id="UP001292094"/>
    </source>
</evidence>
<dbReference type="Proteomes" id="UP001292094">
    <property type="component" value="Unassembled WGS sequence"/>
</dbReference>
<dbReference type="GO" id="GO:0020037">
    <property type="term" value="F:heme binding"/>
    <property type="evidence" value="ECO:0007669"/>
    <property type="project" value="InterPro"/>
</dbReference>
<dbReference type="PANTHER" id="PTHR24292:SF54">
    <property type="entry name" value="CYP9F3-RELATED"/>
    <property type="match status" value="1"/>
</dbReference>